<keyword evidence="4" id="KW-0443">Lipid metabolism</keyword>
<dbReference type="GO" id="GO:0016042">
    <property type="term" value="P:lipid catabolic process"/>
    <property type="evidence" value="ECO:0007669"/>
    <property type="project" value="UniProtKB-KW"/>
</dbReference>
<evidence type="ECO:0000256" key="4">
    <source>
        <dbReference type="ARBA" id="ARBA00023098"/>
    </source>
</evidence>
<evidence type="ECO:0000313" key="5">
    <source>
        <dbReference type="EMBL" id="CAJ2504465.1"/>
    </source>
</evidence>
<keyword evidence="3" id="KW-0442">Lipid degradation</keyword>
<dbReference type="Pfam" id="PF03403">
    <property type="entry name" value="PAF-AH_p_II"/>
    <property type="match status" value="1"/>
</dbReference>
<name>A0AAI8VHE6_9PEZI</name>
<sequence length="308" mass="33914">MSFVDHIRLDPYAPAPQPRDLAVSLFYPTADDADRHFKPARQFPKKFVAYWNDMASQNVPASAPRGSSRLFYSDYAEELASYGWNIVTIDHTYEAPIVVYPDGRVVTSNLSEVAVSGGVVTPEIFDPSRIPGLGDRRRLRTDSVGAVGGSFGGATAYQAMANDTRFAAGGNFDGELFGTSVLEDTDKPFLFLASLTHNYTNDPSWREAWPHLKGFKRIFGVANTEHPSFLDWVVLRQILGDTFPHAISAAIGAINGTRMLAVERAFTKAFFDRFLKGRGGELLDGKGLDAWPDITWIKEPPASGLYPS</sequence>
<dbReference type="EMBL" id="CAUWAG010000006">
    <property type="protein sequence ID" value="CAJ2504465.1"/>
    <property type="molecule type" value="Genomic_DNA"/>
</dbReference>
<evidence type="ECO:0000256" key="1">
    <source>
        <dbReference type="ARBA" id="ARBA00013201"/>
    </source>
</evidence>
<comment type="caution">
    <text evidence="5">The sequence shown here is derived from an EMBL/GenBank/DDBJ whole genome shotgun (WGS) entry which is preliminary data.</text>
</comment>
<evidence type="ECO:0000256" key="3">
    <source>
        <dbReference type="ARBA" id="ARBA00022963"/>
    </source>
</evidence>
<keyword evidence="6" id="KW-1185">Reference proteome</keyword>
<dbReference type="SUPFAM" id="SSF53474">
    <property type="entry name" value="alpha/beta-Hydrolases"/>
    <property type="match status" value="1"/>
</dbReference>
<accession>A0AAI8VHE6</accession>
<evidence type="ECO:0000256" key="2">
    <source>
        <dbReference type="ARBA" id="ARBA00022801"/>
    </source>
</evidence>
<keyword evidence="2" id="KW-0378">Hydrolase</keyword>
<organism evidence="5 6">
    <name type="scientific">Anthostomella pinea</name>
    <dbReference type="NCBI Taxonomy" id="933095"/>
    <lineage>
        <taxon>Eukaryota</taxon>
        <taxon>Fungi</taxon>
        <taxon>Dikarya</taxon>
        <taxon>Ascomycota</taxon>
        <taxon>Pezizomycotina</taxon>
        <taxon>Sordariomycetes</taxon>
        <taxon>Xylariomycetidae</taxon>
        <taxon>Xylariales</taxon>
        <taxon>Xylariaceae</taxon>
        <taxon>Anthostomella</taxon>
    </lineage>
</organism>
<reference evidence="5" key="1">
    <citation type="submission" date="2023-10" db="EMBL/GenBank/DDBJ databases">
        <authorList>
            <person name="Hackl T."/>
        </authorList>
    </citation>
    <scope>NUCLEOTIDE SEQUENCE</scope>
</reference>
<dbReference type="GO" id="GO:0003847">
    <property type="term" value="F:1-alkyl-2-acetylglycerophosphocholine esterase activity"/>
    <property type="evidence" value="ECO:0007669"/>
    <property type="project" value="UniProtKB-EC"/>
</dbReference>
<dbReference type="Proteomes" id="UP001295740">
    <property type="component" value="Unassembled WGS sequence"/>
</dbReference>
<evidence type="ECO:0000313" key="6">
    <source>
        <dbReference type="Proteomes" id="UP001295740"/>
    </source>
</evidence>
<proteinExistence type="predicted"/>
<dbReference type="PANTHER" id="PTHR10272:SF14">
    <property type="entry name" value="PAF ACETYLHYDROLASE FAMILY PROTEIN"/>
    <property type="match status" value="1"/>
</dbReference>
<dbReference type="EC" id="3.1.1.47" evidence="1"/>
<dbReference type="PANTHER" id="PTHR10272">
    <property type="entry name" value="PLATELET-ACTIVATING FACTOR ACETYLHYDROLASE"/>
    <property type="match status" value="1"/>
</dbReference>
<dbReference type="InterPro" id="IPR029058">
    <property type="entry name" value="AB_hydrolase_fold"/>
</dbReference>
<dbReference type="Gene3D" id="3.40.50.1820">
    <property type="entry name" value="alpha/beta hydrolase"/>
    <property type="match status" value="2"/>
</dbReference>
<protein>
    <recommendedName>
        <fullName evidence="1">1-alkyl-2-acetylglycerophosphocholine esterase</fullName>
        <ecNumber evidence="1">3.1.1.47</ecNumber>
    </recommendedName>
</protein>
<dbReference type="AlphaFoldDB" id="A0AAI8VHE6"/>
<gene>
    <name evidence="5" type="ORF">KHLLAP_LOCUS4933</name>
</gene>